<dbReference type="Gene3D" id="3.30.530.20">
    <property type="match status" value="1"/>
</dbReference>
<dbReference type="AlphaFoldDB" id="A0A1W6MIM9"/>
<dbReference type="InterPro" id="IPR023393">
    <property type="entry name" value="START-like_dom_sf"/>
</dbReference>
<dbReference type="GO" id="GO:0051301">
    <property type="term" value="P:cell division"/>
    <property type="evidence" value="ECO:0007669"/>
    <property type="project" value="UniProtKB-KW"/>
</dbReference>
<name>A0A1W6MIM9_9FLAO</name>
<dbReference type="STRING" id="331648.BST97_05320"/>
<dbReference type="Proteomes" id="UP000193431">
    <property type="component" value="Chromosome"/>
</dbReference>
<feature type="compositionally biased region" description="Basic and acidic residues" evidence="1">
    <location>
        <begin position="157"/>
        <end position="175"/>
    </location>
</feature>
<evidence type="ECO:0000313" key="2">
    <source>
        <dbReference type="EMBL" id="ARN77450.1"/>
    </source>
</evidence>
<dbReference type="CDD" id="cd07820">
    <property type="entry name" value="SRPBCC_3"/>
    <property type="match status" value="1"/>
</dbReference>
<sequence length="175" mass="20596">MKVYLQSIKTVQKLPIPLTEAWDFLTSPDNLKLLTPEELDMNIHYGSERKIYPGQLIEYTLKPLPFFKTNWVTHITQVKELEFFVDEQMYGPYATWHHKHFIREIPGGTLMEDVVHYRLPLGFIGKLGLPLVRKKLEEIFRFRESALISHFGAFQEPTDHQTTPEESTMKHEILN</sequence>
<organism evidence="2 3">
    <name type="scientific">Nonlabens spongiae</name>
    <dbReference type="NCBI Taxonomy" id="331648"/>
    <lineage>
        <taxon>Bacteria</taxon>
        <taxon>Pseudomonadati</taxon>
        <taxon>Bacteroidota</taxon>
        <taxon>Flavobacteriia</taxon>
        <taxon>Flavobacteriales</taxon>
        <taxon>Flavobacteriaceae</taxon>
        <taxon>Nonlabens</taxon>
    </lineage>
</organism>
<dbReference type="EMBL" id="CP019344">
    <property type="protein sequence ID" value="ARN77450.1"/>
    <property type="molecule type" value="Genomic_DNA"/>
</dbReference>
<proteinExistence type="predicted"/>
<evidence type="ECO:0000256" key="1">
    <source>
        <dbReference type="SAM" id="MobiDB-lite"/>
    </source>
</evidence>
<reference evidence="2 3" key="1">
    <citation type="submission" date="2016-11" db="EMBL/GenBank/DDBJ databases">
        <title>Trade-off between light-utilization and light-protection in marine flavobacteria.</title>
        <authorList>
            <person name="Kumagai Y."/>
        </authorList>
    </citation>
    <scope>NUCLEOTIDE SEQUENCE [LARGE SCALE GENOMIC DNA]</scope>
    <source>
        <strain evidence="2 3">JCM 13191</strain>
    </source>
</reference>
<feature type="region of interest" description="Disordered" evidence="1">
    <location>
        <begin position="156"/>
        <end position="175"/>
    </location>
</feature>
<keyword evidence="2" id="KW-0132">Cell division</keyword>
<keyword evidence="2" id="KW-0131">Cell cycle</keyword>
<protein>
    <submittedName>
        <fullName evidence="2">Cell division inhibitor</fullName>
    </submittedName>
</protein>
<accession>A0A1W6MIM9</accession>
<gene>
    <name evidence="2" type="ORF">BST97_05320</name>
</gene>
<evidence type="ECO:0000313" key="3">
    <source>
        <dbReference type="Proteomes" id="UP000193431"/>
    </source>
</evidence>
<keyword evidence="3" id="KW-1185">Reference proteome</keyword>
<dbReference type="SUPFAM" id="SSF55961">
    <property type="entry name" value="Bet v1-like"/>
    <property type="match status" value="1"/>
</dbReference>